<protein>
    <recommendedName>
        <fullName evidence="8">Anti-sigma-W factor RsiW</fullName>
    </recommendedName>
    <alternativeName>
        <fullName evidence="10">Regulator of SigK</fullName>
    </alternativeName>
    <alternativeName>
        <fullName evidence="9">Sigma-K anti-sigma factor RskA</fullName>
    </alternativeName>
</protein>
<dbReference type="PANTHER" id="PTHR37461:SF1">
    <property type="entry name" value="ANTI-SIGMA-K FACTOR RSKA"/>
    <property type="match status" value="1"/>
</dbReference>
<feature type="domain" description="Putative zinc-finger" evidence="14">
    <location>
        <begin position="14"/>
        <end position="38"/>
    </location>
</feature>
<sequence length="257" mass="28276">MEIKETTPCDGLVDYMAGEGTDLERKRFEKHLVTCSACTEEATAWREVWDRLTDDVTMVEPPADLKDSVLRPLFDANEMIQEPVKQPRGFRGKRLIRAVSWTAVLISVFIAGWLMRGIQTPSSETEAIAQAPTNIETIFNLTAENGSGMFADNSRAWGLACLIRSENKEQLVVYIFGSPQTQGQEAYQVWLWKGDQRSSAGTFTVGSSGVGILTLPLTESIPDIEAVGVTLEPNSHSSEPKGPKMFGSDKQETTGTI</sequence>
<evidence type="ECO:0000313" key="15">
    <source>
        <dbReference type="EMBL" id="MFC5467594.1"/>
    </source>
</evidence>
<dbReference type="InterPro" id="IPR018764">
    <property type="entry name" value="RskA_C"/>
</dbReference>
<dbReference type="Pfam" id="PF13490">
    <property type="entry name" value="zf-HC2"/>
    <property type="match status" value="1"/>
</dbReference>
<keyword evidence="5 12" id="KW-1133">Transmembrane helix</keyword>
<accession>A0ABW0LNX1</accession>
<evidence type="ECO:0000259" key="14">
    <source>
        <dbReference type="Pfam" id="PF13490"/>
    </source>
</evidence>
<evidence type="ECO:0000313" key="16">
    <source>
        <dbReference type="Proteomes" id="UP001596105"/>
    </source>
</evidence>
<dbReference type="InterPro" id="IPR051474">
    <property type="entry name" value="Anti-sigma-K/W_factor"/>
</dbReference>
<comment type="subcellular location">
    <subcellularLocation>
        <location evidence="2">Cell membrane</location>
    </subcellularLocation>
    <subcellularLocation>
        <location evidence="1">Membrane</location>
        <topology evidence="1">Single-pass membrane protein</topology>
    </subcellularLocation>
</comment>
<evidence type="ECO:0000256" key="5">
    <source>
        <dbReference type="ARBA" id="ARBA00022989"/>
    </source>
</evidence>
<evidence type="ECO:0000256" key="12">
    <source>
        <dbReference type="SAM" id="Phobius"/>
    </source>
</evidence>
<evidence type="ECO:0000256" key="10">
    <source>
        <dbReference type="ARBA" id="ARBA00030803"/>
    </source>
</evidence>
<evidence type="ECO:0000256" key="2">
    <source>
        <dbReference type="ARBA" id="ARBA00004236"/>
    </source>
</evidence>
<keyword evidence="4 12" id="KW-0812">Transmembrane</keyword>
<proteinExistence type="inferred from homology"/>
<dbReference type="PANTHER" id="PTHR37461">
    <property type="entry name" value="ANTI-SIGMA-K FACTOR RSKA"/>
    <property type="match status" value="1"/>
</dbReference>
<evidence type="ECO:0000256" key="1">
    <source>
        <dbReference type="ARBA" id="ARBA00004167"/>
    </source>
</evidence>
<evidence type="ECO:0000256" key="3">
    <source>
        <dbReference type="ARBA" id="ARBA00022475"/>
    </source>
</evidence>
<organism evidence="15 16">
    <name type="scientific">Cohnella suwonensis</name>
    <dbReference type="NCBI Taxonomy" id="696072"/>
    <lineage>
        <taxon>Bacteria</taxon>
        <taxon>Bacillati</taxon>
        <taxon>Bacillota</taxon>
        <taxon>Bacilli</taxon>
        <taxon>Bacillales</taxon>
        <taxon>Paenibacillaceae</taxon>
        <taxon>Cohnella</taxon>
    </lineage>
</organism>
<name>A0ABW0LNX1_9BACL</name>
<feature type="region of interest" description="Disordered" evidence="11">
    <location>
        <begin position="232"/>
        <end position="257"/>
    </location>
</feature>
<evidence type="ECO:0000256" key="9">
    <source>
        <dbReference type="ARBA" id="ARBA00029829"/>
    </source>
</evidence>
<dbReference type="EMBL" id="JBHSMH010000005">
    <property type="protein sequence ID" value="MFC5467594.1"/>
    <property type="molecule type" value="Genomic_DNA"/>
</dbReference>
<dbReference type="Proteomes" id="UP001596105">
    <property type="component" value="Unassembled WGS sequence"/>
</dbReference>
<evidence type="ECO:0000256" key="8">
    <source>
        <dbReference type="ARBA" id="ARBA00024438"/>
    </source>
</evidence>
<keyword evidence="16" id="KW-1185">Reference proteome</keyword>
<dbReference type="Pfam" id="PF10099">
    <property type="entry name" value="RskA_C"/>
    <property type="match status" value="1"/>
</dbReference>
<feature type="compositionally biased region" description="Basic and acidic residues" evidence="11">
    <location>
        <begin position="238"/>
        <end position="257"/>
    </location>
</feature>
<evidence type="ECO:0000256" key="4">
    <source>
        <dbReference type="ARBA" id="ARBA00022692"/>
    </source>
</evidence>
<evidence type="ECO:0000256" key="11">
    <source>
        <dbReference type="SAM" id="MobiDB-lite"/>
    </source>
</evidence>
<evidence type="ECO:0000256" key="6">
    <source>
        <dbReference type="ARBA" id="ARBA00023136"/>
    </source>
</evidence>
<reference evidence="16" key="1">
    <citation type="journal article" date="2019" name="Int. J. Syst. Evol. Microbiol.">
        <title>The Global Catalogue of Microorganisms (GCM) 10K type strain sequencing project: providing services to taxonomists for standard genome sequencing and annotation.</title>
        <authorList>
            <consortium name="The Broad Institute Genomics Platform"/>
            <consortium name="The Broad Institute Genome Sequencing Center for Infectious Disease"/>
            <person name="Wu L."/>
            <person name="Ma J."/>
        </authorList>
    </citation>
    <scope>NUCLEOTIDE SEQUENCE [LARGE SCALE GENOMIC DNA]</scope>
    <source>
        <strain evidence="16">CCUG 57113</strain>
    </source>
</reference>
<gene>
    <name evidence="15" type="ORF">ACFPPD_02620</name>
</gene>
<dbReference type="InterPro" id="IPR027383">
    <property type="entry name" value="Znf_put"/>
</dbReference>
<keyword evidence="3" id="KW-1003">Cell membrane</keyword>
<feature type="domain" description="Anti-sigma K factor RskA C-terminal" evidence="13">
    <location>
        <begin position="107"/>
        <end position="243"/>
    </location>
</feature>
<keyword evidence="6 12" id="KW-0472">Membrane</keyword>
<comment type="similarity">
    <text evidence="7">Belongs to the zinc-associated anti-sigma factor (ZAS) superfamily. Anti-sigma-W factor family.</text>
</comment>
<dbReference type="InterPro" id="IPR041916">
    <property type="entry name" value="Anti_sigma_zinc_sf"/>
</dbReference>
<dbReference type="Gene3D" id="1.10.10.1320">
    <property type="entry name" value="Anti-sigma factor, zinc-finger domain"/>
    <property type="match status" value="1"/>
</dbReference>
<feature type="transmembrane region" description="Helical" evidence="12">
    <location>
        <begin position="95"/>
        <end position="115"/>
    </location>
</feature>
<comment type="caution">
    <text evidence="15">The sequence shown here is derived from an EMBL/GenBank/DDBJ whole genome shotgun (WGS) entry which is preliminary data.</text>
</comment>
<evidence type="ECO:0000256" key="7">
    <source>
        <dbReference type="ARBA" id="ARBA00024353"/>
    </source>
</evidence>
<dbReference type="RefSeq" id="WP_209742837.1">
    <property type="nucleotide sequence ID" value="NZ_JBHSMH010000005.1"/>
</dbReference>
<evidence type="ECO:0000259" key="13">
    <source>
        <dbReference type="Pfam" id="PF10099"/>
    </source>
</evidence>